<sequence>MAFSYYSLFLFFFLHLTVYAAQLKHPFKQCSPRRAGEVLSASVNAPCSSEHCTFYKGTDARLEFQFTLRKKAMKVRAKVVATIGTVDHDFVLPNHDVCALLGCPLQPNKPYTYKNSMFVSQTYPSVKINQMRYYLIDGKGRELACIALPVMITEKDSKP</sequence>
<dbReference type="GO" id="GO:0015918">
    <property type="term" value="P:sterol transport"/>
    <property type="evidence" value="ECO:0007669"/>
    <property type="project" value="InterPro"/>
</dbReference>
<feature type="signal peptide" evidence="4">
    <location>
        <begin position="1"/>
        <end position="20"/>
    </location>
</feature>
<dbReference type="PANTHER" id="PTHR11306:SF68">
    <property type="entry name" value="NPC INTRACELLULAR CHOLESTEROL TRANSPORTER 2"/>
    <property type="match status" value="1"/>
</dbReference>
<dbReference type="GO" id="GO:0005576">
    <property type="term" value="C:extracellular region"/>
    <property type="evidence" value="ECO:0007669"/>
    <property type="project" value="UniProtKB-SubCell"/>
</dbReference>
<evidence type="ECO:0000256" key="4">
    <source>
        <dbReference type="SAM" id="SignalP"/>
    </source>
</evidence>
<proteinExistence type="inferred from homology"/>
<organism evidence="6 7">
    <name type="scientific">Adineta ricciae</name>
    <name type="common">Rotifer</name>
    <dbReference type="NCBI Taxonomy" id="249248"/>
    <lineage>
        <taxon>Eukaryota</taxon>
        <taxon>Metazoa</taxon>
        <taxon>Spiralia</taxon>
        <taxon>Gnathifera</taxon>
        <taxon>Rotifera</taxon>
        <taxon>Eurotatoria</taxon>
        <taxon>Bdelloidea</taxon>
        <taxon>Adinetida</taxon>
        <taxon>Adinetidae</taxon>
        <taxon>Adineta</taxon>
    </lineage>
</organism>
<dbReference type="GO" id="GO:0032934">
    <property type="term" value="F:sterol binding"/>
    <property type="evidence" value="ECO:0007669"/>
    <property type="project" value="InterPro"/>
</dbReference>
<dbReference type="SMART" id="SM00737">
    <property type="entry name" value="ML"/>
    <property type="match status" value="1"/>
</dbReference>
<keyword evidence="7" id="KW-1185">Reference proteome</keyword>
<evidence type="ECO:0000256" key="3">
    <source>
        <dbReference type="ARBA" id="ARBA00022525"/>
    </source>
</evidence>
<evidence type="ECO:0000313" key="6">
    <source>
        <dbReference type="EMBL" id="CAF0818361.1"/>
    </source>
</evidence>
<accession>A0A813TYX8</accession>
<gene>
    <name evidence="6" type="ORF">XAT740_LOCUS3831</name>
</gene>
<evidence type="ECO:0000256" key="2">
    <source>
        <dbReference type="ARBA" id="ARBA00006370"/>
    </source>
</evidence>
<dbReference type="AlphaFoldDB" id="A0A813TYX8"/>
<feature type="domain" description="MD-2-related lipid-recognition" evidence="5">
    <location>
        <begin position="27"/>
        <end position="150"/>
    </location>
</feature>
<dbReference type="EMBL" id="CAJNOR010000150">
    <property type="protein sequence ID" value="CAF0818361.1"/>
    <property type="molecule type" value="Genomic_DNA"/>
</dbReference>
<dbReference type="Proteomes" id="UP000663828">
    <property type="component" value="Unassembled WGS sequence"/>
</dbReference>
<dbReference type="InterPro" id="IPR003172">
    <property type="entry name" value="ML_dom"/>
</dbReference>
<dbReference type="Gene3D" id="2.60.40.770">
    <property type="match status" value="1"/>
</dbReference>
<feature type="chain" id="PRO_5032389576" description="MD-2-related lipid-recognition domain-containing protein" evidence="4">
    <location>
        <begin position="21"/>
        <end position="159"/>
    </location>
</feature>
<comment type="caution">
    <text evidence="6">The sequence shown here is derived from an EMBL/GenBank/DDBJ whole genome shotgun (WGS) entry which is preliminary data.</text>
</comment>
<name>A0A813TYX8_ADIRI</name>
<evidence type="ECO:0000259" key="5">
    <source>
        <dbReference type="SMART" id="SM00737"/>
    </source>
</evidence>
<protein>
    <recommendedName>
        <fullName evidence="5">MD-2-related lipid-recognition domain-containing protein</fullName>
    </recommendedName>
</protein>
<evidence type="ECO:0000256" key="1">
    <source>
        <dbReference type="ARBA" id="ARBA00004613"/>
    </source>
</evidence>
<dbReference type="InterPro" id="IPR039670">
    <property type="entry name" value="NPC2-like"/>
</dbReference>
<comment type="subcellular location">
    <subcellularLocation>
        <location evidence="1">Secreted</location>
    </subcellularLocation>
</comment>
<dbReference type="PANTHER" id="PTHR11306">
    <property type="entry name" value="NIEMANN PICK TYPE C2 PROTEIN NPC2-RELATED"/>
    <property type="match status" value="1"/>
</dbReference>
<dbReference type="SUPFAM" id="SSF81296">
    <property type="entry name" value="E set domains"/>
    <property type="match status" value="1"/>
</dbReference>
<dbReference type="InterPro" id="IPR014756">
    <property type="entry name" value="Ig_E-set"/>
</dbReference>
<dbReference type="Pfam" id="PF02221">
    <property type="entry name" value="E1_DerP2_DerF2"/>
    <property type="match status" value="1"/>
</dbReference>
<keyword evidence="3" id="KW-0964">Secreted</keyword>
<reference evidence="6" key="1">
    <citation type="submission" date="2021-02" db="EMBL/GenBank/DDBJ databases">
        <authorList>
            <person name="Nowell W R."/>
        </authorList>
    </citation>
    <scope>NUCLEOTIDE SEQUENCE</scope>
</reference>
<dbReference type="FunFam" id="2.60.40.770:FF:000001">
    <property type="entry name" value="NPC intracellular cholesterol transporter 2"/>
    <property type="match status" value="1"/>
</dbReference>
<comment type="similarity">
    <text evidence="2">Belongs to the NPC2 family.</text>
</comment>
<evidence type="ECO:0000313" key="7">
    <source>
        <dbReference type="Proteomes" id="UP000663828"/>
    </source>
</evidence>
<keyword evidence="4" id="KW-0732">Signal</keyword>